<organism evidence="2 3">
    <name type="scientific">Kitasatospora viridis</name>
    <dbReference type="NCBI Taxonomy" id="281105"/>
    <lineage>
        <taxon>Bacteria</taxon>
        <taxon>Bacillati</taxon>
        <taxon>Actinomycetota</taxon>
        <taxon>Actinomycetes</taxon>
        <taxon>Kitasatosporales</taxon>
        <taxon>Streptomycetaceae</taxon>
        <taxon>Kitasatospora</taxon>
    </lineage>
</organism>
<reference evidence="2 3" key="1">
    <citation type="submission" date="2019-06" db="EMBL/GenBank/DDBJ databases">
        <title>Sequencing the genomes of 1000 actinobacteria strains.</title>
        <authorList>
            <person name="Klenk H.-P."/>
        </authorList>
    </citation>
    <scope>NUCLEOTIDE SEQUENCE [LARGE SCALE GENOMIC DNA]</scope>
    <source>
        <strain evidence="2 3">DSM 44826</strain>
    </source>
</reference>
<dbReference type="EMBL" id="VIWT01000001">
    <property type="protein sequence ID" value="TWF97286.1"/>
    <property type="molecule type" value="Genomic_DNA"/>
</dbReference>
<gene>
    <name evidence="2" type="ORF">FHX73_111066</name>
</gene>
<proteinExistence type="predicted"/>
<dbReference type="Pfam" id="PF01381">
    <property type="entry name" value="HTH_3"/>
    <property type="match status" value="1"/>
</dbReference>
<evidence type="ECO:0000313" key="2">
    <source>
        <dbReference type="EMBL" id="TWF97286.1"/>
    </source>
</evidence>
<dbReference type="GO" id="GO:0003677">
    <property type="term" value="F:DNA binding"/>
    <property type="evidence" value="ECO:0007669"/>
    <property type="project" value="InterPro"/>
</dbReference>
<keyword evidence="3" id="KW-1185">Reference proteome</keyword>
<dbReference type="InterPro" id="IPR001387">
    <property type="entry name" value="Cro/C1-type_HTH"/>
</dbReference>
<dbReference type="AlphaFoldDB" id="A0A561UD61"/>
<name>A0A561UD61_9ACTN</name>
<accession>A0A561UD61</accession>
<dbReference type="InterPro" id="IPR043917">
    <property type="entry name" value="DUF5753"/>
</dbReference>
<dbReference type="InterPro" id="IPR010982">
    <property type="entry name" value="Lambda_DNA-bd_dom_sf"/>
</dbReference>
<evidence type="ECO:0000313" key="3">
    <source>
        <dbReference type="Proteomes" id="UP000317940"/>
    </source>
</evidence>
<dbReference type="CDD" id="cd00093">
    <property type="entry name" value="HTH_XRE"/>
    <property type="match status" value="1"/>
</dbReference>
<dbReference type="Gene3D" id="1.10.260.40">
    <property type="entry name" value="lambda repressor-like DNA-binding domains"/>
    <property type="match status" value="1"/>
</dbReference>
<dbReference type="Proteomes" id="UP000317940">
    <property type="component" value="Unassembled WGS sequence"/>
</dbReference>
<dbReference type="Pfam" id="PF19054">
    <property type="entry name" value="DUF5753"/>
    <property type="match status" value="1"/>
</dbReference>
<sequence>MGEAIDPRSSLTALYADRVRRAREKLGKTQTAVGSEMHVVASRINQIERMTGSHPTLPLSKALDKTLDTDELLEDLWHHMQRERFADYARDYMRAEAAAARICEYSGLFIPGLLQTRDYVRSLFAEQLPGYRVMTEADVTSRMLRQRRLFQPDGLELHVIIDQIALLREVGGPRVMRAQLARVLRVAERPNVTVQVLPLNSGVHSVLGSSLSLITSSKDKQLAYIEEAHYGRLYDERADVKQCTLLYDVLRTKALPPSMSLDLIHATMEDIRRDPRSSRS</sequence>
<dbReference type="PROSITE" id="PS50943">
    <property type="entry name" value="HTH_CROC1"/>
    <property type="match status" value="1"/>
</dbReference>
<dbReference type="RefSeq" id="WP_145903670.1">
    <property type="nucleotide sequence ID" value="NZ_BAAAMZ010000008.1"/>
</dbReference>
<feature type="domain" description="HTH cro/C1-type" evidence="1">
    <location>
        <begin position="19"/>
        <end position="72"/>
    </location>
</feature>
<dbReference type="OrthoDB" id="2897536at2"/>
<protein>
    <submittedName>
        <fullName evidence="2">Helix-turn-helix protein</fullName>
    </submittedName>
</protein>
<evidence type="ECO:0000259" key="1">
    <source>
        <dbReference type="PROSITE" id="PS50943"/>
    </source>
</evidence>
<dbReference type="SMART" id="SM00530">
    <property type="entry name" value="HTH_XRE"/>
    <property type="match status" value="1"/>
</dbReference>
<comment type="caution">
    <text evidence="2">The sequence shown here is derived from an EMBL/GenBank/DDBJ whole genome shotgun (WGS) entry which is preliminary data.</text>
</comment>